<dbReference type="Pfam" id="PF02873">
    <property type="entry name" value="MurB_C"/>
    <property type="match status" value="1"/>
</dbReference>
<organism evidence="22 23">
    <name type="scientific">Coprothermobacter proteolyticus (strain ATCC 35245 / DSM 5265 / OCM 4 / BT)</name>
    <dbReference type="NCBI Taxonomy" id="309798"/>
    <lineage>
        <taxon>Bacteria</taxon>
        <taxon>Pseudomonadati</taxon>
        <taxon>Coprothermobacterota</taxon>
        <taxon>Coprothermobacteria</taxon>
        <taxon>Coprothermobacterales</taxon>
        <taxon>Coprothermobacteraceae</taxon>
        <taxon>Coprothermobacter</taxon>
    </lineage>
</organism>
<keyword evidence="12 19" id="KW-0133">Cell shape</keyword>
<dbReference type="Pfam" id="PF01565">
    <property type="entry name" value="FAD_binding_4"/>
    <property type="match status" value="1"/>
</dbReference>
<evidence type="ECO:0000256" key="11">
    <source>
        <dbReference type="ARBA" id="ARBA00022857"/>
    </source>
</evidence>
<keyword evidence="10 19" id="KW-0274">FAD</keyword>
<feature type="domain" description="FAD linked oxidase N-terminal" evidence="20">
    <location>
        <begin position="70"/>
        <end position="145"/>
    </location>
</feature>
<evidence type="ECO:0000256" key="13">
    <source>
        <dbReference type="ARBA" id="ARBA00022984"/>
    </source>
</evidence>
<evidence type="ECO:0000259" key="21">
    <source>
        <dbReference type="Pfam" id="PF02873"/>
    </source>
</evidence>
<evidence type="ECO:0000313" key="23">
    <source>
        <dbReference type="Proteomes" id="UP000001732"/>
    </source>
</evidence>
<comment type="function">
    <text evidence="2 19">Cell wall formation.</text>
</comment>
<dbReference type="STRING" id="309798.COPRO5265_1156"/>
<dbReference type="GO" id="GO:0071555">
    <property type="term" value="P:cell wall organization"/>
    <property type="evidence" value="ECO:0007669"/>
    <property type="project" value="UniProtKB-KW"/>
</dbReference>
<evidence type="ECO:0000256" key="7">
    <source>
        <dbReference type="ARBA" id="ARBA00022490"/>
    </source>
</evidence>
<feature type="active site" evidence="19">
    <location>
        <position position="276"/>
    </location>
</feature>
<dbReference type="GO" id="GO:0050660">
    <property type="term" value="F:flavin adenine dinucleotide binding"/>
    <property type="evidence" value="ECO:0007669"/>
    <property type="project" value="InterPro"/>
</dbReference>
<dbReference type="InterPro" id="IPR036318">
    <property type="entry name" value="FAD-bd_PCMH-like_sf"/>
</dbReference>
<dbReference type="InterPro" id="IPR016169">
    <property type="entry name" value="FAD-bd_PCMH_sub2"/>
</dbReference>
<dbReference type="SUPFAM" id="SSF56176">
    <property type="entry name" value="FAD-binding/transporter-associated domain-like"/>
    <property type="match status" value="1"/>
</dbReference>
<evidence type="ECO:0000256" key="5">
    <source>
        <dbReference type="ARBA" id="ARBA00012518"/>
    </source>
</evidence>
<dbReference type="InterPro" id="IPR011601">
    <property type="entry name" value="MurB_C"/>
</dbReference>
<keyword evidence="14 19" id="KW-0560">Oxidoreductase</keyword>
<sequence>MAITRTEINLKEFSHIKIGPESWVWSVDNSLEILDNPTFVVNKVILGNCSKLLLPNKLEEAFLNVDHEPVIEHSEGLVHVSSGTRLSDLLQYAMEEGLGGLDFMAGIPGTLGGLVWMNGGAFGRHVWNQIYQIRAITSTGEVIWLKPGDVDAEYRNSHLDKLGVKFVVDAFLYYKLQDKQDVRSQILSNIEYRKRRHPVEYPSLGSTFKNSKEYKAWELLTEVGLAGYRIGDAMFSTKHANFIINLGSATREDVLGLIKLGQARVYNRFGIWLEPEIVIL</sequence>
<feature type="domain" description="UDP-N-acetylenolpyruvoylglucosamine reductase C-terminal" evidence="21">
    <location>
        <begin position="182"/>
        <end position="279"/>
    </location>
</feature>
<keyword evidence="8 19" id="KW-0132">Cell division</keyword>
<dbReference type="SUPFAM" id="SSF56194">
    <property type="entry name" value="Uridine diphospho-N-Acetylenolpyruvylglucosamine reductase, MurB, C-terminal domain"/>
    <property type="match status" value="1"/>
</dbReference>
<dbReference type="PANTHER" id="PTHR21071:SF4">
    <property type="entry name" value="UDP-N-ACETYLENOLPYRUVOYLGLUCOSAMINE REDUCTASE"/>
    <property type="match status" value="1"/>
</dbReference>
<comment type="subcellular location">
    <subcellularLocation>
        <location evidence="3 19">Cytoplasm</location>
    </subcellularLocation>
</comment>
<evidence type="ECO:0000256" key="10">
    <source>
        <dbReference type="ARBA" id="ARBA00022827"/>
    </source>
</evidence>
<evidence type="ECO:0000256" key="12">
    <source>
        <dbReference type="ARBA" id="ARBA00022960"/>
    </source>
</evidence>
<name>B5Y9L7_COPPD</name>
<dbReference type="AlphaFoldDB" id="B5Y9L7"/>
<dbReference type="OrthoDB" id="9804753at2"/>
<dbReference type="GO" id="GO:0009252">
    <property type="term" value="P:peptidoglycan biosynthetic process"/>
    <property type="evidence" value="ECO:0007669"/>
    <property type="project" value="UniProtKB-UniRule"/>
</dbReference>
<dbReference type="eggNOG" id="COG0812">
    <property type="taxonomic scope" value="Bacteria"/>
</dbReference>
<evidence type="ECO:0000256" key="3">
    <source>
        <dbReference type="ARBA" id="ARBA00004496"/>
    </source>
</evidence>
<comment type="similarity">
    <text evidence="19">Belongs to the MurB family.</text>
</comment>
<dbReference type="InterPro" id="IPR036635">
    <property type="entry name" value="MurB_C_sf"/>
</dbReference>
<evidence type="ECO:0000256" key="2">
    <source>
        <dbReference type="ARBA" id="ARBA00003921"/>
    </source>
</evidence>
<keyword evidence="9 19" id="KW-0285">Flavoprotein</keyword>
<dbReference type="PANTHER" id="PTHR21071">
    <property type="entry name" value="UDP-N-ACETYLENOLPYRUVOYLGLUCOSAMINE REDUCTASE"/>
    <property type="match status" value="1"/>
</dbReference>
<evidence type="ECO:0000256" key="18">
    <source>
        <dbReference type="ARBA" id="ARBA00048914"/>
    </source>
</evidence>
<dbReference type="Gene3D" id="3.30.465.10">
    <property type="match status" value="1"/>
</dbReference>
<dbReference type="Gene3D" id="3.90.78.10">
    <property type="entry name" value="UDP-N-acetylenolpyruvoylglucosamine reductase, C-terminal domain"/>
    <property type="match status" value="1"/>
</dbReference>
<dbReference type="Proteomes" id="UP000001732">
    <property type="component" value="Chromosome"/>
</dbReference>
<evidence type="ECO:0000256" key="4">
    <source>
        <dbReference type="ARBA" id="ARBA00004752"/>
    </source>
</evidence>
<evidence type="ECO:0000256" key="15">
    <source>
        <dbReference type="ARBA" id="ARBA00023306"/>
    </source>
</evidence>
<evidence type="ECO:0000256" key="8">
    <source>
        <dbReference type="ARBA" id="ARBA00022618"/>
    </source>
</evidence>
<evidence type="ECO:0000256" key="17">
    <source>
        <dbReference type="ARBA" id="ARBA00031026"/>
    </source>
</evidence>
<evidence type="ECO:0000256" key="16">
    <source>
        <dbReference type="ARBA" id="ARBA00023316"/>
    </source>
</evidence>
<protein>
    <recommendedName>
        <fullName evidence="6 19">UDP-N-acetylenolpyruvoylglucosamine reductase</fullName>
        <ecNumber evidence="5 19">1.3.1.98</ecNumber>
    </recommendedName>
    <alternativeName>
        <fullName evidence="17 19">UDP-N-acetylmuramate dehydrogenase</fullName>
    </alternativeName>
</protein>
<dbReference type="EMBL" id="CP001145">
    <property type="protein sequence ID" value="ACI17907.1"/>
    <property type="molecule type" value="Genomic_DNA"/>
</dbReference>
<dbReference type="HOGENOM" id="CLU_035304_1_1_9"/>
<reference evidence="22 23" key="2">
    <citation type="journal article" date="2014" name="Genome Announc.">
        <title>Complete Genome Sequence of Coprothermobacter proteolyticus DSM 5265.</title>
        <authorList>
            <person name="Alexiev A."/>
            <person name="Coil D.A."/>
            <person name="Badger J.H."/>
            <person name="Enticknap J."/>
            <person name="Ward N."/>
            <person name="Robb F.T."/>
            <person name="Eisen J.A."/>
        </authorList>
    </citation>
    <scope>NUCLEOTIDE SEQUENCE [LARGE SCALE GENOMIC DNA]</scope>
    <source>
        <strain evidence="23">ATCC 35245 / DSM 5265 / OCM 4 / BT</strain>
    </source>
</reference>
<evidence type="ECO:0000256" key="19">
    <source>
        <dbReference type="HAMAP-Rule" id="MF_00037"/>
    </source>
</evidence>
<dbReference type="UniPathway" id="UPA00219"/>
<dbReference type="InterPro" id="IPR006094">
    <property type="entry name" value="Oxid_FAD_bind_N"/>
</dbReference>
<evidence type="ECO:0000313" key="22">
    <source>
        <dbReference type="EMBL" id="ACI17907.1"/>
    </source>
</evidence>
<keyword evidence="16 19" id="KW-0961">Cell wall biogenesis/degradation</keyword>
<dbReference type="GO" id="GO:0051301">
    <property type="term" value="P:cell division"/>
    <property type="evidence" value="ECO:0007669"/>
    <property type="project" value="UniProtKB-KW"/>
</dbReference>
<dbReference type="GO" id="GO:0005829">
    <property type="term" value="C:cytosol"/>
    <property type="evidence" value="ECO:0007669"/>
    <property type="project" value="TreeGrafter"/>
</dbReference>
<evidence type="ECO:0000259" key="20">
    <source>
        <dbReference type="Pfam" id="PF01565"/>
    </source>
</evidence>
<dbReference type="NCBIfam" id="TIGR00179">
    <property type="entry name" value="murB"/>
    <property type="match status" value="1"/>
</dbReference>
<reference evidence="23" key="1">
    <citation type="submission" date="2008-08" db="EMBL/GenBank/DDBJ databases">
        <title>The complete genome sequence of Coprothermobacter proteolyticus strain ATCC 5245 / DSM 5265 / BT.</title>
        <authorList>
            <person name="Dodson R.J."/>
            <person name="Durkin A.S."/>
            <person name="Wu M."/>
            <person name="Eisen J."/>
            <person name="Sutton G."/>
        </authorList>
    </citation>
    <scope>NUCLEOTIDE SEQUENCE [LARGE SCALE GENOMIC DNA]</scope>
    <source>
        <strain evidence="23">ATCC 35245 / DSM 5265 / OCM 4 / BT</strain>
    </source>
</reference>
<feature type="active site" description="Proton donor" evidence="19">
    <location>
        <position position="206"/>
    </location>
</feature>
<evidence type="ECO:0000256" key="9">
    <source>
        <dbReference type="ARBA" id="ARBA00022630"/>
    </source>
</evidence>
<gene>
    <name evidence="19 22" type="primary">murB</name>
    <name evidence="22" type="ordered locus">COPRO5265_1156</name>
</gene>
<dbReference type="RefSeq" id="WP_012544558.1">
    <property type="nucleotide sequence ID" value="NC_011295.1"/>
</dbReference>
<keyword evidence="11 19" id="KW-0521">NADP</keyword>
<evidence type="ECO:0000256" key="6">
    <source>
        <dbReference type="ARBA" id="ARBA00015188"/>
    </source>
</evidence>
<comment type="catalytic activity">
    <reaction evidence="18 19">
        <text>UDP-N-acetyl-alpha-D-muramate + NADP(+) = UDP-N-acetyl-3-O-(1-carboxyvinyl)-alpha-D-glucosamine + NADPH + H(+)</text>
        <dbReference type="Rhea" id="RHEA:12248"/>
        <dbReference type="ChEBI" id="CHEBI:15378"/>
        <dbReference type="ChEBI" id="CHEBI:57783"/>
        <dbReference type="ChEBI" id="CHEBI:58349"/>
        <dbReference type="ChEBI" id="CHEBI:68483"/>
        <dbReference type="ChEBI" id="CHEBI:70757"/>
        <dbReference type="EC" id="1.3.1.98"/>
    </reaction>
</comment>
<comment type="pathway">
    <text evidence="4 19">Cell wall biogenesis; peptidoglycan biosynthesis.</text>
</comment>
<dbReference type="EC" id="1.3.1.98" evidence="5 19"/>
<evidence type="ECO:0000256" key="1">
    <source>
        <dbReference type="ARBA" id="ARBA00001974"/>
    </source>
</evidence>
<evidence type="ECO:0000256" key="14">
    <source>
        <dbReference type="ARBA" id="ARBA00023002"/>
    </source>
</evidence>
<dbReference type="GO" id="GO:0008360">
    <property type="term" value="P:regulation of cell shape"/>
    <property type="evidence" value="ECO:0007669"/>
    <property type="project" value="UniProtKB-KW"/>
</dbReference>
<dbReference type="InterPro" id="IPR003170">
    <property type="entry name" value="MurB"/>
</dbReference>
<dbReference type="HAMAP" id="MF_00037">
    <property type="entry name" value="MurB"/>
    <property type="match status" value="1"/>
</dbReference>
<proteinExistence type="inferred from homology"/>
<keyword evidence="23" id="KW-1185">Reference proteome</keyword>
<keyword evidence="13 19" id="KW-0573">Peptidoglycan synthesis</keyword>
<accession>B5Y9L7</accession>
<comment type="cofactor">
    <cofactor evidence="1 19">
        <name>FAD</name>
        <dbReference type="ChEBI" id="CHEBI:57692"/>
    </cofactor>
</comment>
<keyword evidence="15 19" id="KW-0131">Cell cycle</keyword>
<keyword evidence="7 19" id="KW-0963">Cytoplasm</keyword>
<dbReference type="KEGG" id="cpo:COPRO5265_1156"/>
<feature type="active site" evidence="19">
    <location>
        <position position="155"/>
    </location>
</feature>
<dbReference type="GO" id="GO:0008762">
    <property type="term" value="F:UDP-N-acetylmuramate dehydrogenase activity"/>
    <property type="evidence" value="ECO:0007669"/>
    <property type="project" value="UniProtKB-UniRule"/>
</dbReference>